<dbReference type="EMBL" id="BAABAT010000062">
    <property type="protein sequence ID" value="GAA4263149.1"/>
    <property type="molecule type" value="Genomic_DNA"/>
</dbReference>
<reference evidence="3" key="1">
    <citation type="journal article" date="2019" name="Int. J. Syst. Evol. Microbiol.">
        <title>The Global Catalogue of Microorganisms (GCM) 10K type strain sequencing project: providing services to taxonomists for standard genome sequencing and annotation.</title>
        <authorList>
            <consortium name="The Broad Institute Genomics Platform"/>
            <consortium name="The Broad Institute Genome Sequencing Center for Infectious Disease"/>
            <person name="Wu L."/>
            <person name="Ma J."/>
        </authorList>
    </citation>
    <scope>NUCLEOTIDE SEQUENCE [LARGE SCALE GENOMIC DNA]</scope>
    <source>
        <strain evidence="3">JCM 17441</strain>
    </source>
</reference>
<proteinExistence type="predicted"/>
<feature type="transmembrane region" description="Helical" evidence="1">
    <location>
        <begin position="7"/>
        <end position="27"/>
    </location>
</feature>
<feature type="transmembrane region" description="Helical" evidence="1">
    <location>
        <begin position="39"/>
        <end position="61"/>
    </location>
</feature>
<keyword evidence="1" id="KW-0472">Membrane</keyword>
<keyword evidence="3" id="KW-1185">Reference proteome</keyword>
<sequence length="190" mass="19863">MQTRWRTVDIVVASVIAVAFAAVFYAWNNLWTALEGSFALPWRAVIYGVWLIPGVLGPMVIRKPGAGLYTEIVAATVSALFGSAWGLGVVVSGLVQGIGGEFGFAATGYRGYRVGNAVVAGGLAGLGASLLDLTVYYSSTFTVGQKWTYVALVVLSGAVVAGAGSWALQRALSRTGVLDRFPSGRERVAV</sequence>
<evidence type="ECO:0000313" key="2">
    <source>
        <dbReference type="EMBL" id="GAA4263149.1"/>
    </source>
</evidence>
<keyword evidence="1" id="KW-1133">Transmembrane helix</keyword>
<dbReference type="Pfam" id="PF09819">
    <property type="entry name" value="ABC_cobalt"/>
    <property type="match status" value="1"/>
</dbReference>
<evidence type="ECO:0000256" key="1">
    <source>
        <dbReference type="SAM" id="Phobius"/>
    </source>
</evidence>
<feature type="transmembrane region" description="Helical" evidence="1">
    <location>
        <begin position="115"/>
        <end position="137"/>
    </location>
</feature>
<accession>A0ABP8DT69</accession>
<feature type="transmembrane region" description="Helical" evidence="1">
    <location>
        <begin position="149"/>
        <end position="168"/>
    </location>
</feature>
<feature type="transmembrane region" description="Helical" evidence="1">
    <location>
        <begin position="73"/>
        <end position="95"/>
    </location>
</feature>
<dbReference type="RefSeq" id="WP_345141936.1">
    <property type="nucleotide sequence ID" value="NZ_BAABAT010000062.1"/>
</dbReference>
<evidence type="ECO:0000313" key="3">
    <source>
        <dbReference type="Proteomes" id="UP001500620"/>
    </source>
</evidence>
<dbReference type="PIRSF" id="PIRSF037394">
    <property type="entry name" value="ABC_thiamine-permease_YkoE_prd"/>
    <property type="match status" value="1"/>
</dbReference>
<comment type="caution">
    <text evidence="2">The sequence shown here is derived from an EMBL/GenBank/DDBJ whole genome shotgun (WGS) entry which is preliminary data.</text>
</comment>
<gene>
    <name evidence="2" type="ORF">GCM10022255_105080</name>
</gene>
<name>A0ABP8DT69_9ACTN</name>
<keyword evidence="1" id="KW-0812">Transmembrane</keyword>
<protein>
    <submittedName>
        <fullName evidence="2">ECF transporter S component</fullName>
    </submittedName>
</protein>
<dbReference type="InterPro" id="IPR017195">
    <property type="entry name" value="ABC_thiamin-permease_prd"/>
</dbReference>
<dbReference type="Proteomes" id="UP001500620">
    <property type="component" value="Unassembled WGS sequence"/>
</dbReference>
<organism evidence="2 3">
    <name type="scientific">Dactylosporangium darangshiense</name>
    <dbReference type="NCBI Taxonomy" id="579108"/>
    <lineage>
        <taxon>Bacteria</taxon>
        <taxon>Bacillati</taxon>
        <taxon>Actinomycetota</taxon>
        <taxon>Actinomycetes</taxon>
        <taxon>Micromonosporales</taxon>
        <taxon>Micromonosporaceae</taxon>
        <taxon>Dactylosporangium</taxon>
    </lineage>
</organism>